<feature type="signal peptide" evidence="2">
    <location>
        <begin position="1"/>
        <end position="22"/>
    </location>
</feature>
<evidence type="ECO:0000256" key="2">
    <source>
        <dbReference type="SAM" id="SignalP"/>
    </source>
</evidence>
<dbReference type="KEGG" id="pais:PFX98_01525"/>
<evidence type="ECO:0000313" key="3">
    <source>
        <dbReference type="EMBL" id="WIT12311.1"/>
    </source>
</evidence>
<gene>
    <name evidence="3" type="ORF">PFX98_01525</name>
</gene>
<dbReference type="AlphaFoldDB" id="A0AA95NM32"/>
<evidence type="ECO:0000256" key="1">
    <source>
        <dbReference type="SAM" id="Phobius"/>
    </source>
</evidence>
<feature type="transmembrane region" description="Helical" evidence="1">
    <location>
        <begin position="443"/>
        <end position="464"/>
    </location>
</feature>
<dbReference type="EMBL" id="CP116346">
    <property type="protein sequence ID" value="WIT12311.1"/>
    <property type="molecule type" value="Genomic_DNA"/>
</dbReference>
<dbReference type="InterPro" id="IPR025060">
    <property type="entry name" value="DUF3999"/>
</dbReference>
<dbReference type="Pfam" id="PF13163">
    <property type="entry name" value="DUF3999"/>
    <property type="match status" value="1"/>
</dbReference>
<keyword evidence="2" id="KW-0732">Signal</keyword>
<accession>A0AA95NM32</accession>
<organism evidence="3 4">
    <name type="scientific">Paucibacter sediminis</name>
    <dbReference type="NCBI Taxonomy" id="3019553"/>
    <lineage>
        <taxon>Bacteria</taxon>
        <taxon>Pseudomonadati</taxon>
        <taxon>Pseudomonadota</taxon>
        <taxon>Betaproteobacteria</taxon>
        <taxon>Burkholderiales</taxon>
        <taxon>Sphaerotilaceae</taxon>
        <taxon>Roseateles</taxon>
    </lineage>
</organism>
<sequence length="479" mass="52268">MMTKKALVTGLACSLLLGSAQAAPETVRAYSHQAAVQPAPQEGLQSLALPWPVLQASRSPGLADVRLFNGQGQVLPMAWARELPAREQERRVSVPRFAWPEPASAAPGAGLQLQLDAQGMVLQLQTSDGRQPAVPGAARRWLLDLSALPAEVETLRQIRLDWPHRPAGLSSSVLIETSMDGRAWQALQDQPRAAQRLLQLPASEPTAPSLKTLDWPAGMALPRYLRLQFEQPLALQASELLLLRQAPADLQQALQFQPEPATQTTAPAAWQLDLQARIAPRALALQLPAGNHLLPLRLEQRDAPEQPWRTVSRFVAWRMQRDGLDASSPTQALPQAPAARYWRLAAEGPAVALQGQALNVQWHWQAPRLVFLAPGQPAQLQLAVGRAKAQAGSLPLASLMPGYREGDEFKLAQAQLGPLSAQPEPGWQEQLLSAPDPETRQRWLLWAVLIAAVAGLGVLAWRLVRQLPDRRQEQDGPAA</sequence>
<keyword evidence="1" id="KW-0812">Transmembrane</keyword>
<keyword evidence="4" id="KW-1185">Reference proteome</keyword>
<keyword evidence="1" id="KW-1133">Transmembrane helix</keyword>
<keyword evidence="1" id="KW-0472">Membrane</keyword>
<name>A0AA95NM32_9BURK</name>
<protein>
    <submittedName>
        <fullName evidence="3">DUF3999 family protein</fullName>
    </submittedName>
</protein>
<feature type="chain" id="PRO_5041686440" evidence="2">
    <location>
        <begin position="23"/>
        <end position="479"/>
    </location>
</feature>
<dbReference type="Proteomes" id="UP001177769">
    <property type="component" value="Chromosome"/>
</dbReference>
<reference evidence="3" key="1">
    <citation type="submission" date="2023-01" db="EMBL/GenBank/DDBJ databases">
        <title>Whole genome sequence of Paucibacter sp. S2-9 isolated from pond sediment.</title>
        <authorList>
            <person name="Jung J.Y."/>
        </authorList>
    </citation>
    <scope>NUCLEOTIDE SEQUENCE</scope>
    <source>
        <strain evidence="3">S2-9</strain>
    </source>
</reference>
<dbReference type="RefSeq" id="WP_285233407.1">
    <property type="nucleotide sequence ID" value="NZ_CP116346.1"/>
</dbReference>
<proteinExistence type="predicted"/>
<evidence type="ECO:0000313" key="4">
    <source>
        <dbReference type="Proteomes" id="UP001177769"/>
    </source>
</evidence>